<dbReference type="InterPro" id="IPR001900">
    <property type="entry name" value="RNase_II/R"/>
</dbReference>
<dbReference type="GO" id="GO:0006402">
    <property type="term" value="P:mRNA catabolic process"/>
    <property type="evidence" value="ECO:0007669"/>
    <property type="project" value="TreeGrafter"/>
</dbReference>
<evidence type="ECO:0000259" key="1">
    <source>
        <dbReference type="SMART" id="SM00955"/>
    </source>
</evidence>
<dbReference type="PANTHER" id="PTHR23355">
    <property type="entry name" value="RIBONUCLEASE"/>
    <property type="match status" value="1"/>
</dbReference>
<accession>A0A7Y4LCK0</accession>
<dbReference type="InterPro" id="IPR057324">
    <property type="entry name" value="WH_RNase_II"/>
</dbReference>
<proteinExistence type="predicted"/>
<comment type="caution">
    <text evidence="2">The sequence shown here is derived from an EMBL/GenBank/DDBJ whole genome shotgun (WGS) entry which is preliminary data.</text>
</comment>
<dbReference type="Pfam" id="PF00773">
    <property type="entry name" value="RNB"/>
    <property type="match status" value="1"/>
</dbReference>
<sequence length="623" mass="70847">MYVLFEESGQFKTATILSEAETSLQVELPTGKRSKIKRANVILSFNDAVQNTLIEQATALSNDIDVEFLWEICPESSFDVTQLAKEYYGDNASTVEKTALFLRLHEHPIYFHRKGKGVFAAAPKEILQAALLAQEKKRQQELQLQAWAQDMISGIVPEALREVLPSFIHNPDKNSLGWKAFQLAMQETHLQVAELLLKLKVFPHELALHRAMFLGKYFPKGIDNPHLPIPDIEELPLAEIKAYSVDDVDTTEIDDAFSIQKINDKEFIFGIHIACPALVIDRNSPLDLAARQRMSTVYFPGQKIPMQAKELIDLFSLNEGTYAPALSLYVTANIDTGEILNKESKLEKIFIQENLRITHIEHLLTQEALEDEQANIPHAELFKPMWAFAKHLKKAREEFRGKPEGTGRIEYLFKLDGEADDPNAKLLLIPRMRNAPLDLIVAEYMILCNSSWAALLDELGLPGIFRSQRNGQVRMSTYALPHDAIGVECYAWTSSPLRRYVDLFNQRQLIEGIKHGVSARLVAPYKPKDPSIFGLISDFESKYTSYLDAQNKMERYWCMRYLQQNQITRTTATIIRDELVRFDQLPLVVPIAGLVNVEKGDSVTLDILDMDLFNLTIECRVVN</sequence>
<evidence type="ECO:0000313" key="3">
    <source>
        <dbReference type="Proteomes" id="UP000541421"/>
    </source>
</evidence>
<dbReference type="GO" id="GO:0005829">
    <property type="term" value="C:cytosol"/>
    <property type="evidence" value="ECO:0007669"/>
    <property type="project" value="TreeGrafter"/>
</dbReference>
<keyword evidence="3" id="KW-1185">Reference proteome</keyword>
<dbReference type="GO" id="GO:0003723">
    <property type="term" value="F:RNA binding"/>
    <property type="evidence" value="ECO:0007669"/>
    <property type="project" value="InterPro"/>
</dbReference>
<organism evidence="2 3">
    <name type="scientific">Pelistega europaea</name>
    <dbReference type="NCBI Taxonomy" id="106147"/>
    <lineage>
        <taxon>Bacteria</taxon>
        <taxon>Pseudomonadati</taxon>
        <taxon>Pseudomonadota</taxon>
        <taxon>Betaproteobacteria</taxon>
        <taxon>Burkholderiales</taxon>
        <taxon>Alcaligenaceae</taxon>
        <taxon>Pelistega</taxon>
    </lineage>
</organism>
<dbReference type="InterPro" id="IPR050180">
    <property type="entry name" value="RNR_Ribonuclease"/>
</dbReference>
<gene>
    <name evidence="2" type="ORF">HKX40_07385</name>
</gene>
<feature type="domain" description="RNB" evidence="1">
    <location>
        <begin position="234"/>
        <end position="515"/>
    </location>
</feature>
<protein>
    <submittedName>
        <fullName evidence="2">RNB domain-containing ribonuclease</fullName>
    </submittedName>
</protein>
<dbReference type="PANTHER" id="PTHR23355:SF9">
    <property type="entry name" value="DIS3-LIKE EXONUCLEASE 2"/>
    <property type="match status" value="1"/>
</dbReference>
<dbReference type="GO" id="GO:0004540">
    <property type="term" value="F:RNA nuclease activity"/>
    <property type="evidence" value="ECO:0007669"/>
    <property type="project" value="InterPro"/>
</dbReference>
<dbReference type="SUPFAM" id="SSF50249">
    <property type="entry name" value="Nucleic acid-binding proteins"/>
    <property type="match status" value="1"/>
</dbReference>
<dbReference type="SMART" id="SM00955">
    <property type="entry name" value="RNB"/>
    <property type="match status" value="1"/>
</dbReference>
<dbReference type="RefSeq" id="WP_171588941.1">
    <property type="nucleotide sequence ID" value="NZ_JABGBO010000007.1"/>
</dbReference>
<dbReference type="EMBL" id="JABGBO010000007">
    <property type="protein sequence ID" value="NOL49957.1"/>
    <property type="molecule type" value="Genomic_DNA"/>
</dbReference>
<name>A0A7Y4LCK0_9BURK</name>
<evidence type="ECO:0000313" key="2">
    <source>
        <dbReference type="EMBL" id="NOL49957.1"/>
    </source>
</evidence>
<dbReference type="Pfam" id="PF25255">
    <property type="entry name" value="WHD_RNase_II"/>
    <property type="match status" value="1"/>
</dbReference>
<dbReference type="InterPro" id="IPR012340">
    <property type="entry name" value="NA-bd_OB-fold"/>
</dbReference>
<dbReference type="Proteomes" id="UP000541421">
    <property type="component" value="Unassembled WGS sequence"/>
</dbReference>
<dbReference type="AlphaFoldDB" id="A0A7Y4LCK0"/>
<reference evidence="2 3" key="1">
    <citation type="submission" date="2020-05" db="EMBL/GenBank/DDBJ databases">
        <authorList>
            <person name="Niu N."/>
        </authorList>
    </citation>
    <scope>NUCLEOTIDE SEQUENCE [LARGE SCALE GENOMIC DNA]</scope>
    <source>
        <strain evidence="2 3">LMG10982</strain>
    </source>
</reference>